<sequence>MAGDPFSCYRETSSELGANHENHSPSHQQRLPYGYRKTSPIAKARATISTQSPGEDRGKEGGGGSQQLMYTDAETTTTTTKHSIDFDFDAVAQPGLRINQPGLCING</sequence>
<comment type="caution">
    <text evidence="2">The sequence shown here is derived from an EMBL/GenBank/DDBJ whole genome shotgun (WGS) entry which is preliminary data.</text>
</comment>
<dbReference type="EMBL" id="CAJNNV010024733">
    <property type="protein sequence ID" value="CAE8610547.1"/>
    <property type="molecule type" value="Genomic_DNA"/>
</dbReference>
<feature type="region of interest" description="Disordered" evidence="1">
    <location>
        <begin position="1"/>
        <end position="80"/>
    </location>
</feature>
<dbReference type="Proteomes" id="UP000654075">
    <property type="component" value="Unassembled WGS sequence"/>
</dbReference>
<dbReference type="AlphaFoldDB" id="A0A813FAH0"/>
<reference evidence="2" key="1">
    <citation type="submission" date="2021-02" db="EMBL/GenBank/DDBJ databases">
        <authorList>
            <person name="Dougan E. K."/>
            <person name="Rhodes N."/>
            <person name="Thang M."/>
            <person name="Chan C."/>
        </authorList>
    </citation>
    <scope>NUCLEOTIDE SEQUENCE</scope>
</reference>
<proteinExistence type="predicted"/>
<gene>
    <name evidence="2" type="ORF">PGLA1383_LOCUS28363</name>
</gene>
<evidence type="ECO:0000313" key="3">
    <source>
        <dbReference type="Proteomes" id="UP000654075"/>
    </source>
</evidence>
<name>A0A813FAH0_POLGL</name>
<accession>A0A813FAH0</accession>
<protein>
    <submittedName>
        <fullName evidence="2">Uncharacterized protein</fullName>
    </submittedName>
</protein>
<keyword evidence="3" id="KW-1185">Reference proteome</keyword>
<organism evidence="2 3">
    <name type="scientific">Polarella glacialis</name>
    <name type="common">Dinoflagellate</name>
    <dbReference type="NCBI Taxonomy" id="89957"/>
    <lineage>
        <taxon>Eukaryota</taxon>
        <taxon>Sar</taxon>
        <taxon>Alveolata</taxon>
        <taxon>Dinophyceae</taxon>
        <taxon>Suessiales</taxon>
        <taxon>Suessiaceae</taxon>
        <taxon>Polarella</taxon>
    </lineage>
</organism>
<evidence type="ECO:0000313" key="2">
    <source>
        <dbReference type="EMBL" id="CAE8610547.1"/>
    </source>
</evidence>
<evidence type="ECO:0000256" key="1">
    <source>
        <dbReference type="SAM" id="MobiDB-lite"/>
    </source>
</evidence>